<sequence>MAKERLSETQRDMLERLKKAKYDFISLYGSASFQTGRSLVYRGLAEFVYGVGQWGRYIGITDKGKEALK</sequence>
<reference evidence="1" key="1">
    <citation type="journal article" date="2015" name="Nature">
        <title>Complex archaea that bridge the gap between prokaryotes and eukaryotes.</title>
        <authorList>
            <person name="Spang A."/>
            <person name="Saw J.H."/>
            <person name="Jorgensen S.L."/>
            <person name="Zaremba-Niedzwiedzka K."/>
            <person name="Martijn J."/>
            <person name="Lind A.E."/>
            <person name="van Eijk R."/>
            <person name="Schleper C."/>
            <person name="Guy L."/>
            <person name="Ettema T.J."/>
        </authorList>
    </citation>
    <scope>NUCLEOTIDE SEQUENCE</scope>
</reference>
<dbReference type="EMBL" id="LAZR01021303">
    <property type="protein sequence ID" value="KKL85796.1"/>
    <property type="molecule type" value="Genomic_DNA"/>
</dbReference>
<evidence type="ECO:0000313" key="1">
    <source>
        <dbReference type="EMBL" id="KKL85796.1"/>
    </source>
</evidence>
<gene>
    <name evidence="1" type="ORF">LCGC14_1951130</name>
</gene>
<name>A0A0F9G5U6_9ZZZZ</name>
<protein>
    <submittedName>
        <fullName evidence="1">Uncharacterized protein</fullName>
    </submittedName>
</protein>
<dbReference type="AlphaFoldDB" id="A0A0F9G5U6"/>
<accession>A0A0F9G5U6</accession>
<comment type="caution">
    <text evidence="1">The sequence shown here is derived from an EMBL/GenBank/DDBJ whole genome shotgun (WGS) entry which is preliminary data.</text>
</comment>
<proteinExistence type="predicted"/>
<organism evidence="1">
    <name type="scientific">marine sediment metagenome</name>
    <dbReference type="NCBI Taxonomy" id="412755"/>
    <lineage>
        <taxon>unclassified sequences</taxon>
        <taxon>metagenomes</taxon>
        <taxon>ecological metagenomes</taxon>
    </lineage>
</organism>